<dbReference type="Proteomes" id="UP000484015">
    <property type="component" value="Unassembled WGS sequence"/>
</dbReference>
<keyword evidence="2" id="KW-1185">Reference proteome</keyword>
<accession>A0A6L6PX89</accession>
<evidence type="ECO:0008006" key="3">
    <source>
        <dbReference type="Google" id="ProtNLM"/>
    </source>
</evidence>
<feature type="non-terminal residue" evidence="1">
    <location>
        <position position="72"/>
    </location>
</feature>
<reference evidence="1 2" key="1">
    <citation type="submission" date="2019-11" db="EMBL/GenBank/DDBJ databases">
        <title>Type strains purchased from KCTC, JCM and DSMZ.</title>
        <authorList>
            <person name="Lu H."/>
        </authorList>
    </citation>
    <scope>NUCLEOTIDE SEQUENCE [LARGE SCALE GENOMIC DNA]</scope>
    <source>
        <strain evidence="1 2">KCTC 42409</strain>
    </source>
</reference>
<name>A0A6L6PX89_9BURK</name>
<gene>
    <name evidence="1" type="ORF">GM668_06515</name>
</gene>
<dbReference type="AlphaFoldDB" id="A0A6L6PX89"/>
<organism evidence="1 2">
    <name type="scientific">Pseudoduganella ginsengisoli</name>
    <dbReference type="NCBI Taxonomy" id="1462440"/>
    <lineage>
        <taxon>Bacteria</taxon>
        <taxon>Pseudomonadati</taxon>
        <taxon>Pseudomonadota</taxon>
        <taxon>Betaproteobacteria</taxon>
        <taxon>Burkholderiales</taxon>
        <taxon>Oxalobacteraceae</taxon>
        <taxon>Telluria group</taxon>
        <taxon>Pseudoduganella</taxon>
    </lineage>
</organism>
<comment type="caution">
    <text evidence="1">The sequence shown here is derived from an EMBL/GenBank/DDBJ whole genome shotgun (WGS) entry which is preliminary data.</text>
</comment>
<sequence length="72" mass="7773">MGFSDDILMAYAGGSLDQATRAQIESAMERDAVLAQRVAAYQAQLRRQAQPRAAVPRRGATVVQLAAVRATR</sequence>
<protein>
    <recommendedName>
        <fullName evidence="3">Anti-sigma factor</fullName>
    </recommendedName>
</protein>
<proteinExistence type="predicted"/>
<dbReference type="EMBL" id="WNLA01000003">
    <property type="protein sequence ID" value="MTW01741.1"/>
    <property type="molecule type" value="Genomic_DNA"/>
</dbReference>
<evidence type="ECO:0000313" key="1">
    <source>
        <dbReference type="EMBL" id="MTW01741.1"/>
    </source>
</evidence>
<evidence type="ECO:0000313" key="2">
    <source>
        <dbReference type="Proteomes" id="UP000484015"/>
    </source>
</evidence>